<dbReference type="PANTHER" id="PTHR33525:SF3">
    <property type="entry name" value="RIBONUCLEASE Y"/>
    <property type="match status" value="1"/>
</dbReference>
<dbReference type="Pfam" id="PF08668">
    <property type="entry name" value="HDOD"/>
    <property type="match status" value="1"/>
</dbReference>
<comment type="caution">
    <text evidence="2">The sequence shown here is derived from an EMBL/GenBank/DDBJ whole genome shotgun (WGS) entry which is preliminary data.</text>
</comment>
<evidence type="ECO:0000313" key="2">
    <source>
        <dbReference type="EMBL" id="MFC5460342.1"/>
    </source>
</evidence>
<dbReference type="PANTHER" id="PTHR33525">
    <property type="match status" value="1"/>
</dbReference>
<reference evidence="3" key="1">
    <citation type="journal article" date="2019" name="Int. J. Syst. Evol. Microbiol.">
        <title>The Global Catalogue of Microorganisms (GCM) 10K type strain sequencing project: providing services to taxonomists for standard genome sequencing and annotation.</title>
        <authorList>
            <consortium name="The Broad Institute Genomics Platform"/>
            <consortium name="The Broad Institute Genome Sequencing Center for Infectious Disease"/>
            <person name="Wu L."/>
            <person name="Ma J."/>
        </authorList>
    </citation>
    <scope>NUCLEOTIDE SEQUENCE [LARGE SCALE GENOMIC DNA]</scope>
    <source>
        <strain evidence="3">KACC 12649</strain>
    </source>
</reference>
<protein>
    <submittedName>
        <fullName evidence="2">HDOD domain-containing protein</fullName>
    </submittedName>
</protein>
<accession>A0ABW0L6C7</accession>
<organism evidence="2 3">
    <name type="scientific">Massilia niabensis</name>
    <dbReference type="NCBI Taxonomy" id="544910"/>
    <lineage>
        <taxon>Bacteria</taxon>
        <taxon>Pseudomonadati</taxon>
        <taxon>Pseudomonadota</taxon>
        <taxon>Betaproteobacteria</taxon>
        <taxon>Burkholderiales</taxon>
        <taxon>Oxalobacteraceae</taxon>
        <taxon>Telluria group</taxon>
        <taxon>Massilia</taxon>
    </lineage>
</organism>
<dbReference type="SUPFAM" id="SSF55781">
    <property type="entry name" value="GAF domain-like"/>
    <property type="match status" value="1"/>
</dbReference>
<keyword evidence="3" id="KW-1185">Reference proteome</keyword>
<dbReference type="PROSITE" id="PS51833">
    <property type="entry name" value="HDOD"/>
    <property type="match status" value="1"/>
</dbReference>
<dbReference type="EMBL" id="JBHSMU010000009">
    <property type="protein sequence ID" value="MFC5460342.1"/>
    <property type="molecule type" value="Genomic_DNA"/>
</dbReference>
<dbReference type="RefSeq" id="WP_379783091.1">
    <property type="nucleotide sequence ID" value="NZ_JBHSMU010000009.1"/>
</dbReference>
<evidence type="ECO:0000313" key="3">
    <source>
        <dbReference type="Proteomes" id="UP001596050"/>
    </source>
</evidence>
<proteinExistence type="predicted"/>
<feature type="domain" description="HDOD" evidence="1">
    <location>
        <begin position="35"/>
        <end position="231"/>
    </location>
</feature>
<dbReference type="Proteomes" id="UP001596050">
    <property type="component" value="Unassembled WGS sequence"/>
</dbReference>
<dbReference type="InterPro" id="IPR013976">
    <property type="entry name" value="HDOD"/>
</dbReference>
<dbReference type="Gene3D" id="3.30.450.40">
    <property type="match status" value="1"/>
</dbReference>
<gene>
    <name evidence="2" type="ORF">ACFPN5_11040</name>
</gene>
<name>A0ABW0L6C7_9BURK</name>
<evidence type="ECO:0000259" key="1">
    <source>
        <dbReference type="PROSITE" id="PS51833"/>
    </source>
</evidence>
<dbReference type="Gene3D" id="1.10.3210.10">
    <property type="entry name" value="Hypothetical protein af1432"/>
    <property type="match status" value="1"/>
</dbReference>
<dbReference type="SUPFAM" id="SSF109604">
    <property type="entry name" value="HD-domain/PDEase-like"/>
    <property type="match status" value="1"/>
</dbReference>
<dbReference type="InterPro" id="IPR029016">
    <property type="entry name" value="GAF-like_dom_sf"/>
</dbReference>
<sequence length="524" mass="55777">MSETSSFGTFTTPDEGATRRVRAALMQKVNGDAEMFALGGSIARVIELADSDEPGPHDLAYFVLSDAALTQRILRLSNTIRYRTVSGTAVTTVSRAIALLGFDNVKTTALAMLLVDTLDSGAHAGSVRIELEAALCASLVGREMARLSFYQGAEEAAIGALFKNLGAVLVASHEHERYREIRQLVTQSKHTPPQASQMILGCSYDTLAAAVLAEWKIPDVIVRAQATLAPGTLKVAGSRGEWMRQVASFSIDVARIMESTAGTAGDAAGTAEARALLARYGAAFELDAAGLERIFTNVADGMAALMESMNLQPMARPEPDTGEGMPDVLLLATLGAGIDEEGAWPSGKPKNARELLLAGVQDVTQLRAAGKARVNDVILAVLETLYRALGFRFATVCLKDARQGQYRARVSFGEDQAVQAGFVFPAAAPPTSSRDLFVLAMDNDADLMISDASSQKIRELLPPWHRTLLPDAKSFIVLPLVVGKAQLGFFYADRAVTAPEGVPADETAMIRALKRQVLAALAAG</sequence>
<dbReference type="InterPro" id="IPR052340">
    <property type="entry name" value="RNase_Y/CdgJ"/>
</dbReference>